<dbReference type="PANTHER" id="PTHR47775">
    <property type="entry name" value="BUD SITE SELECTION PROTEIN 14"/>
    <property type="match status" value="1"/>
</dbReference>
<feature type="region of interest" description="Disordered" evidence="3">
    <location>
        <begin position="205"/>
        <end position="226"/>
    </location>
</feature>
<gene>
    <name evidence="5" type="ORF">A0J61_01643</name>
</gene>
<feature type="compositionally biased region" description="Polar residues" evidence="3">
    <location>
        <begin position="782"/>
        <end position="791"/>
    </location>
</feature>
<sequence>MPTLLKDNRRLTGYRGDADYNNHQSLYDDDMDDYQDYHMTGDDDVYEEYDEDLDDDQHIQEDHDDTGSELSIPDPNIDFNMVYALHTFAATVEGQASVVRGDALTLLDDSNSYWWLIKVLKTAEVGYIPAENIETPHERLARLNSHRNIELTRRDIQDAFPAPPSNKPKKTKRVTLAKGVQFQSQIIYGSSDDEDDNFEAEFEQWDERMRSDQSDTDDMISEDESDDHYQYYSGQEIEQPIDMYTANYSQMNSNPNAVQNDIHPYQNGHDDSRPIDADSDIINDTFNPRLSKELEDETIKISLTPNIARGVDENPRHSDNNVQSKLRKAAKLERILNAAAAASSSSTEPYLQERRGSKDKDQKKEKSSIRKFFSRKDSTKDNKKNKKQQQQQNDHTLERQISIESASISSQSTGAISIERDRLGSTDSNSAQHYQHQPYLPVQLKINAGNITDFGELPYKMANVLPSTTATELIHQVIQHDPNQEPMGEHAYNDYHLIVRTLGGDEFILVPSDKPLEIFNSLTSHLNTPMPSLRKARRISALMGSDSSHIGGPSQHAPSLDEEVQFYLYSKTKRTDEGEIQIKVCLTEETRVDKSIKIGSHVLIKDAIPILLEKFHILNGIVAGIEDISGLRLDGNDDVVKYRLMIHQNHQERFLELDEKLLDVFGEQVPTIHYRRHSNPDRASMTVNINPPHPDETFFILKRVDQPKPIAIIRQEKGEKIEIQANNEKELIEQPPEHRPRRPLIRQDTPMPVRENTPTGGFEDTPLPNRHRIASPEPEPVLSNSPDSENDLMSQLDEVIDTLAPSPTQKRSRQEVAESMLFCNDFGMNDMMVIIRGAAQKMETVSSNKQQAIRSEISDIFRDPQSRLEQLEKELDRLMSEAVKVYQ</sequence>
<feature type="region of interest" description="Disordered" evidence="3">
    <location>
        <begin position="339"/>
        <end position="415"/>
    </location>
</feature>
<accession>A0A1C7NMH5</accession>
<evidence type="ECO:0000313" key="6">
    <source>
        <dbReference type="Proteomes" id="UP000093000"/>
    </source>
</evidence>
<feature type="compositionally biased region" description="Acidic residues" evidence="3">
    <location>
        <begin position="214"/>
        <end position="226"/>
    </location>
</feature>
<dbReference type="PANTHER" id="PTHR47775:SF1">
    <property type="entry name" value="BUD SITE SELECTION PROTEIN 14"/>
    <property type="match status" value="1"/>
</dbReference>
<dbReference type="SUPFAM" id="SSF50044">
    <property type="entry name" value="SH3-domain"/>
    <property type="match status" value="1"/>
</dbReference>
<reference evidence="5 6" key="1">
    <citation type="submission" date="2016-03" db="EMBL/GenBank/DDBJ databases">
        <title>Choanephora cucurbitarum.</title>
        <authorList>
            <person name="Min B."/>
            <person name="Park H."/>
            <person name="Park J.-H."/>
            <person name="Shin H.-D."/>
            <person name="Choi I.-G."/>
        </authorList>
    </citation>
    <scope>NUCLEOTIDE SEQUENCE [LARGE SCALE GENOMIC DNA]</scope>
    <source>
        <strain evidence="5 6">KUS-F28377</strain>
    </source>
</reference>
<comment type="caution">
    <text evidence="5">The sequence shown here is derived from an EMBL/GenBank/DDBJ whole genome shotgun (WGS) entry which is preliminary data.</text>
</comment>
<feature type="compositionally biased region" description="Basic and acidic residues" evidence="3">
    <location>
        <begin position="351"/>
        <end position="382"/>
    </location>
</feature>
<dbReference type="InterPro" id="IPR001452">
    <property type="entry name" value="SH3_domain"/>
</dbReference>
<dbReference type="PROSITE" id="PS50002">
    <property type="entry name" value="SH3"/>
    <property type="match status" value="1"/>
</dbReference>
<keyword evidence="1 2" id="KW-0728">SH3 domain</keyword>
<dbReference type="Gene3D" id="2.30.30.40">
    <property type="entry name" value="SH3 Domains"/>
    <property type="match status" value="1"/>
</dbReference>
<dbReference type="GO" id="GO:0015630">
    <property type="term" value="C:microtubule cytoskeleton"/>
    <property type="evidence" value="ECO:0007669"/>
    <property type="project" value="TreeGrafter"/>
</dbReference>
<dbReference type="AlphaFoldDB" id="A0A1C7NMH5"/>
<evidence type="ECO:0000256" key="2">
    <source>
        <dbReference type="PROSITE-ProRule" id="PRU00192"/>
    </source>
</evidence>
<dbReference type="InParanoid" id="A0A1C7NMH5"/>
<proteinExistence type="predicted"/>
<dbReference type="InterPro" id="IPR053039">
    <property type="entry name" value="Polarity_Bud-Selection_Reg"/>
</dbReference>
<dbReference type="GO" id="GO:0030950">
    <property type="term" value="P:establishment or maintenance of actin cytoskeleton polarity"/>
    <property type="evidence" value="ECO:0007669"/>
    <property type="project" value="TreeGrafter"/>
</dbReference>
<dbReference type="SMART" id="SM00326">
    <property type="entry name" value="SH3"/>
    <property type="match status" value="1"/>
</dbReference>
<dbReference type="EMBL" id="LUGH01000055">
    <property type="protein sequence ID" value="OBZ90297.1"/>
    <property type="molecule type" value="Genomic_DNA"/>
</dbReference>
<dbReference type="InterPro" id="IPR036028">
    <property type="entry name" value="SH3-like_dom_sf"/>
</dbReference>
<dbReference type="GO" id="GO:0051286">
    <property type="term" value="C:cell tip"/>
    <property type="evidence" value="ECO:0007669"/>
    <property type="project" value="TreeGrafter"/>
</dbReference>
<evidence type="ECO:0000256" key="3">
    <source>
        <dbReference type="SAM" id="MobiDB-lite"/>
    </source>
</evidence>
<name>A0A1C7NMH5_9FUNG</name>
<dbReference type="Pfam" id="PF00018">
    <property type="entry name" value="SH3_1"/>
    <property type="match status" value="1"/>
</dbReference>
<dbReference type="Proteomes" id="UP000093000">
    <property type="component" value="Unassembled WGS sequence"/>
</dbReference>
<dbReference type="OrthoDB" id="196165at2759"/>
<evidence type="ECO:0000259" key="4">
    <source>
        <dbReference type="PROSITE" id="PS50002"/>
    </source>
</evidence>
<organism evidence="5 6">
    <name type="scientific">Choanephora cucurbitarum</name>
    <dbReference type="NCBI Taxonomy" id="101091"/>
    <lineage>
        <taxon>Eukaryota</taxon>
        <taxon>Fungi</taxon>
        <taxon>Fungi incertae sedis</taxon>
        <taxon>Mucoromycota</taxon>
        <taxon>Mucoromycotina</taxon>
        <taxon>Mucoromycetes</taxon>
        <taxon>Mucorales</taxon>
        <taxon>Mucorineae</taxon>
        <taxon>Choanephoraceae</taxon>
        <taxon>Choanephoroideae</taxon>
        <taxon>Choanephora</taxon>
    </lineage>
</organism>
<dbReference type="GO" id="GO:0008104">
    <property type="term" value="P:intracellular protein localization"/>
    <property type="evidence" value="ECO:0007669"/>
    <property type="project" value="TreeGrafter"/>
</dbReference>
<dbReference type="STRING" id="101091.A0A1C7NMH5"/>
<feature type="domain" description="SH3" evidence="4">
    <location>
        <begin position="77"/>
        <end position="138"/>
    </location>
</feature>
<evidence type="ECO:0000313" key="5">
    <source>
        <dbReference type="EMBL" id="OBZ90297.1"/>
    </source>
</evidence>
<feature type="compositionally biased region" description="Low complexity" evidence="3">
    <location>
        <begin position="388"/>
        <end position="415"/>
    </location>
</feature>
<keyword evidence="6" id="KW-1185">Reference proteome</keyword>
<protein>
    <recommendedName>
        <fullName evidence="4">SH3 domain-containing protein</fullName>
    </recommendedName>
</protein>
<evidence type="ECO:0000256" key="1">
    <source>
        <dbReference type="ARBA" id="ARBA00022443"/>
    </source>
</evidence>
<feature type="region of interest" description="Disordered" evidence="3">
    <location>
        <begin position="733"/>
        <end position="791"/>
    </location>
</feature>